<evidence type="ECO:0000313" key="3">
    <source>
        <dbReference type="Proteomes" id="UP000324222"/>
    </source>
</evidence>
<gene>
    <name evidence="2" type="ORF">E2C01_042074</name>
</gene>
<feature type="compositionally biased region" description="Low complexity" evidence="1">
    <location>
        <begin position="47"/>
        <end position="63"/>
    </location>
</feature>
<name>A0A5B7FS20_PORTR</name>
<feature type="region of interest" description="Disordered" evidence="1">
    <location>
        <begin position="41"/>
        <end position="63"/>
    </location>
</feature>
<dbReference type="EMBL" id="VSRR010008213">
    <property type="protein sequence ID" value="MPC48306.1"/>
    <property type="molecule type" value="Genomic_DNA"/>
</dbReference>
<evidence type="ECO:0000313" key="2">
    <source>
        <dbReference type="EMBL" id="MPC48306.1"/>
    </source>
</evidence>
<dbReference type="Proteomes" id="UP000324222">
    <property type="component" value="Unassembled WGS sequence"/>
</dbReference>
<sequence length="63" mass="6720">MTVDKLLVYRLTGRFWLQLLVASPEGSTLAIIGKRGVDEGRGNHLHSTSSSSSSSSSTTPLCL</sequence>
<proteinExistence type="predicted"/>
<evidence type="ECO:0000256" key="1">
    <source>
        <dbReference type="SAM" id="MobiDB-lite"/>
    </source>
</evidence>
<keyword evidence="3" id="KW-1185">Reference proteome</keyword>
<reference evidence="2 3" key="1">
    <citation type="submission" date="2019-05" db="EMBL/GenBank/DDBJ databases">
        <title>Another draft genome of Portunus trituberculatus and its Hox gene families provides insights of decapod evolution.</title>
        <authorList>
            <person name="Jeong J.-H."/>
            <person name="Song I."/>
            <person name="Kim S."/>
            <person name="Choi T."/>
            <person name="Kim D."/>
            <person name="Ryu S."/>
            <person name="Kim W."/>
        </authorList>
    </citation>
    <scope>NUCLEOTIDE SEQUENCE [LARGE SCALE GENOMIC DNA]</scope>
    <source>
        <tissue evidence="2">Muscle</tissue>
    </source>
</reference>
<dbReference type="AlphaFoldDB" id="A0A5B7FS20"/>
<protein>
    <submittedName>
        <fullName evidence="2">Uncharacterized protein</fullName>
    </submittedName>
</protein>
<accession>A0A5B7FS20</accession>
<organism evidence="2 3">
    <name type="scientific">Portunus trituberculatus</name>
    <name type="common">Swimming crab</name>
    <name type="synonym">Neptunus trituberculatus</name>
    <dbReference type="NCBI Taxonomy" id="210409"/>
    <lineage>
        <taxon>Eukaryota</taxon>
        <taxon>Metazoa</taxon>
        <taxon>Ecdysozoa</taxon>
        <taxon>Arthropoda</taxon>
        <taxon>Crustacea</taxon>
        <taxon>Multicrustacea</taxon>
        <taxon>Malacostraca</taxon>
        <taxon>Eumalacostraca</taxon>
        <taxon>Eucarida</taxon>
        <taxon>Decapoda</taxon>
        <taxon>Pleocyemata</taxon>
        <taxon>Brachyura</taxon>
        <taxon>Eubrachyura</taxon>
        <taxon>Portunoidea</taxon>
        <taxon>Portunidae</taxon>
        <taxon>Portuninae</taxon>
        <taxon>Portunus</taxon>
    </lineage>
</organism>
<comment type="caution">
    <text evidence="2">The sequence shown here is derived from an EMBL/GenBank/DDBJ whole genome shotgun (WGS) entry which is preliminary data.</text>
</comment>